<dbReference type="RefSeq" id="WP_215921396.1">
    <property type="nucleotide sequence ID" value="NZ_JAHKNI010000010.1"/>
</dbReference>
<organism evidence="2 3">
    <name type="scientific">Nocardia albiluteola</name>
    <dbReference type="NCBI Taxonomy" id="2842303"/>
    <lineage>
        <taxon>Bacteria</taxon>
        <taxon>Bacillati</taxon>
        <taxon>Actinomycetota</taxon>
        <taxon>Actinomycetes</taxon>
        <taxon>Mycobacteriales</taxon>
        <taxon>Nocardiaceae</taxon>
        <taxon>Nocardia</taxon>
    </lineage>
</organism>
<dbReference type="EMBL" id="JAHKNI010000010">
    <property type="protein sequence ID" value="MBU3065341.1"/>
    <property type="molecule type" value="Genomic_DNA"/>
</dbReference>
<keyword evidence="2" id="KW-0808">Transferase</keyword>
<evidence type="ECO:0000313" key="3">
    <source>
        <dbReference type="Proteomes" id="UP000733379"/>
    </source>
</evidence>
<evidence type="ECO:0000256" key="1">
    <source>
        <dbReference type="SAM" id="MobiDB-lite"/>
    </source>
</evidence>
<dbReference type="PANTHER" id="PTHR48228:SF4">
    <property type="entry name" value="BLR3030 PROTEIN"/>
    <property type="match status" value="1"/>
</dbReference>
<proteinExistence type="predicted"/>
<name>A0ABS6B6I6_9NOCA</name>
<dbReference type="GO" id="GO:0016740">
    <property type="term" value="F:transferase activity"/>
    <property type="evidence" value="ECO:0007669"/>
    <property type="project" value="UniProtKB-KW"/>
</dbReference>
<reference evidence="2 3" key="1">
    <citation type="submission" date="2021-06" db="EMBL/GenBank/DDBJ databases">
        <title>Actinomycetes sequencing.</title>
        <authorList>
            <person name="Shan Q."/>
        </authorList>
    </citation>
    <scope>NUCLEOTIDE SEQUENCE [LARGE SCALE GENOMIC DNA]</scope>
    <source>
        <strain evidence="2 3">NEAU-G5</strain>
    </source>
</reference>
<feature type="region of interest" description="Disordered" evidence="1">
    <location>
        <begin position="462"/>
        <end position="482"/>
    </location>
</feature>
<comment type="caution">
    <text evidence="2">The sequence shown here is derived from an EMBL/GenBank/DDBJ whole genome shotgun (WGS) entry which is preliminary data.</text>
</comment>
<dbReference type="Proteomes" id="UP000733379">
    <property type="component" value="Unassembled WGS sequence"/>
</dbReference>
<keyword evidence="3" id="KW-1185">Reference proteome</keyword>
<gene>
    <name evidence="2" type="ORF">KO481_27910</name>
</gene>
<dbReference type="InterPro" id="IPR003673">
    <property type="entry name" value="CoA-Trfase_fam_III"/>
</dbReference>
<dbReference type="InterPro" id="IPR050509">
    <property type="entry name" value="CoA-transferase_III"/>
</dbReference>
<dbReference type="Pfam" id="PF02515">
    <property type="entry name" value="CoA_transf_3"/>
    <property type="match status" value="1"/>
</dbReference>
<sequence>MTEQIATPDTMDDLDHGAALNDLVANLGLSTEAAGGSVSFAGRDPIVAARHRLGACIGIPIMAAAVGAVALHRRRGGPDQDLHLDLRQAVHGITPHAFWHPTLAGELPPFPLVADNPFLLAPYRTADGRTVMASGVYPHLAAKWCRYLDVPPDYAKVAAAFAARDAFELEESANAAGLPLCVARTPQEWLAHPQGALLAGQPVIGLRRIGDAPIHDFGSATRPLDEIRVLSFTHAIAGPTVGRTLAEYGADVLCATRPNDYEHDFIYAEANVGSRSTYLDLNTDAGRERADRLLADAHVVVNNHRGDKLERLGLDPGRLAARHPGIIVVSVTCYGSEGPWRTRGGFDMNGSAASGLMTLEGTPEDPKLPVTGMINDFITGYMGAVGALAALNKRATEGGSWHVTVNLTRTAMWYQTLGLVDPAAAGADESHSLREPTPYDAPSPLGDVHMLAPPVRFSHFTPSWPDPPLVPRGSSTPAWRTR</sequence>
<dbReference type="SUPFAM" id="SSF89796">
    <property type="entry name" value="CoA-transferase family III (CaiB/BaiF)"/>
    <property type="match status" value="2"/>
</dbReference>
<dbReference type="PANTHER" id="PTHR48228">
    <property type="entry name" value="SUCCINYL-COA--D-CITRAMALATE COA-TRANSFERASE"/>
    <property type="match status" value="1"/>
</dbReference>
<evidence type="ECO:0000313" key="2">
    <source>
        <dbReference type="EMBL" id="MBU3065341.1"/>
    </source>
</evidence>
<protein>
    <submittedName>
        <fullName evidence="2">CoA transferase</fullName>
    </submittedName>
</protein>
<accession>A0ABS6B6I6</accession>
<dbReference type="Gene3D" id="3.40.50.10540">
    <property type="entry name" value="Crotonobetainyl-coa:carnitine coa-transferase, domain 1"/>
    <property type="match status" value="1"/>
</dbReference>
<dbReference type="InterPro" id="IPR023606">
    <property type="entry name" value="CoA-Trfase_III_dom_1_sf"/>
</dbReference>
<feature type="compositionally biased region" description="Polar residues" evidence="1">
    <location>
        <begin position="473"/>
        <end position="482"/>
    </location>
</feature>